<reference evidence="2" key="2">
    <citation type="submission" date="2017-06" db="EMBL/GenBank/DDBJ databases">
        <title>WGS assembly of Brachypodium distachyon.</title>
        <authorList>
            <consortium name="The International Brachypodium Initiative"/>
            <person name="Lucas S."/>
            <person name="Harmon-Smith M."/>
            <person name="Lail K."/>
            <person name="Tice H."/>
            <person name="Grimwood J."/>
            <person name="Bruce D."/>
            <person name="Barry K."/>
            <person name="Shu S."/>
            <person name="Lindquist E."/>
            <person name="Wang M."/>
            <person name="Pitluck S."/>
            <person name="Vogel J.P."/>
            <person name="Garvin D.F."/>
            <person name="Mockler T.C."/>
            <person name="Schmutz J."/>
            <person name="Rokhsar D."/>
            <person name="Bevan M.W."/>
        </authorList>
    </citation>
    <scope>NUCLEOTIDE SEQUENCE</scope>
    <source>
        <strain evidence="2">Bd21</strain>
    </source>
</reference>
<feature type="region of interest" description="Disordered" evidence="1">
    <location>
        <begin position="22"/>
        <end position="64"/>
    </location>
</feature>
<evidence type="ECO:0000256" key="1">
    <source>
        <dbReference type="SAM" id="MobiDB-lite"/>
    </source>
</evidence>
<dbReference type="PANTHER" id="PTHR33623">
    <property type="entry name" value="OS04G0572500 PROTEIN"/>
    <property type="match status" value="1"/>
</dbReference>
<evidence type="ECO:0000313" key="3">
    <source>
        <dbReference type="EnsemblPlants" id="KQK23972"/>
    </source>
</evidence>
<dbReference type="eggNOG" id="ENOG502QU97">
    <property type="taxonomic scope" value="Eukaryota"/>
</dbReference>
<name>I1HAG9_BRADI</name>
<dbReference type="Proteomes" id="UP000008810">
    <property type="component" value="Chromosome 1"/>
</dbReference>
<accession>I1HAG9</accession>
<evidence type="ECO:0000313" key="2">
    <source>
        <dbReference type="EMBL" id="KQK23972.1"/>
    </source>
</evidence>
<feature type="compositionally biased region" description="Low complexity" evidence="1">
    <location>
        <begin position="28"/>
        <end position="45"/>
    </location>
</feature>
<dbReference type="OrthoDB" id="668456at2759"/>
<dbReference type="RefSeq" id="XP_003562182.1">
    <property type="nucleotide sequence ID" value="XM_003562134.3"/>
</dbReference>
<keyword evidence="4" id="KW-1185">Reference proteome</keyword>
<feature type="compositionally biased region" description="Basic and acidic residues" evidence="1">
    <location>
        <begin position="299"/>
        <end position="313"/>
    </location>
</feature>
<feature type="compositionally biased region" description="Low complexity" evidence="1">
    <location>
        <begin position="158"/>
        <end position="170"/>
    </location>
</feature>
<evidence type="ECO:0008006" key="5">
    <source>
        <dbReference type="Google" id="ProtNLM"/>
    </source>
</evidence>
<proteinExistence type="predicted"/>
<feature type="compositionally biased region" description="Basic and acidic residues" evidence="1">
    <location>
        <begin position="141"/>
        <end position="155"/>
    </location>
</feature>
<gene>
    <name evidence="3" type="primary">LOC100845765</name>
    <name evidence="2" type="ORF">BRADI_1g77335v3</name>
</gene>
<dbReference type="GeneID" id="100845765"/>
<dbReference type="OMA" id="RWMCVAE"/>
<dbReference type="KEGG" id="bdi:100845765"/>
<protein>
    <recommendedName>
        <fullName evidence="5">DUF4378 domain-containing protein</fullName>
    </recommendedName>
</protein>
<dbReference type="Gramene" id="KQK23972">
    <property type="protein sequence ID" value="KQK23972"/>
    <property type="gene ID" value="BRADI_1g77335v3"/>
</dbReference>
<feature type="region of interest" description="Disordered" evidence="1">
    <location>
        <begin position="115"/>
        <end position="193"/>
    </location>
</feature>
<dbReference type="EnsemblPlants" id="KQK23972">
    <property type="protein sequence ID" value="KQK23972"/>
    <property type="gene ID" value="BRADI_1g77335v3"/>
</dbReference>
<dbReference type="EMBL" id="CM000880">
    <property type="protein sequence ID" value="KQK23972.1"/>
    <property type="molecule type" value="Genomic_DNA"/>
</dbReference>
<feature type="region of interest" description="Disordered" evidence="1">
    <location>
        <begin position="273"/>
        <end position="313"/>
    </location>
</feature>
<dbReference type="AlphaFoldDB" id="I1HAG9"/>
<sequence>MAAVTAPVLTLRDLLELACESSRSDGFRSYPRHLPSSSPSSSSADDVARDLLAEPGPDRQLRRSPSRLSLASIFFFSSPTRSGSPGSLSRLSFRSLSRRLREGFFWRRREEFDEDDERDSLGLPSPLVSSCCSDSESEPPDDLRLQPESEKKKLSEQAPATSPSSSGSTGRRADADADATGDGGHKATVGGDDTVEMEEKQQLSPVSVMDFPFHDDGDEASDAGTCSPSNSFQQLQRSSEKGTLRHKIRRLEGLAEAEAAIAPVDLEPRFVASDSGKSLHDTRTQGDSSSSTTTTMALPDEHRSACEDQEESKFPDEPFRLLGRLLDDEEGTAGDSVVATVDERLLLDFFAEGIDRRLRCWAGPAVGTVKRSSLNDHDEAALVCVAREWVRDEGLRWGIDDVFFTGEAALVDMERERRWMRVVEEKQDVGATVAGNMVDALLAELVNDLAHGGTSFGSVHGSCGC</sequence>
<reference evidence="3" key="3">
    <citation type="submission" date="2018-08" db="UniProtKB">
        <authorList>
            <consortium name="EnsemblPlants"/>
        </authorList>
    </citation>
    <scope>IDENTIFICATION</scope>
    <source>
        <strain evidence="3">cv. Bd21</strain>
    </source>
</reference>
<feature type="compositionally biased region" description="Basic and acidic residues" evidence="1">
    <location>
        <begin position="46"/>
        <end position="61"/>
    </location>
</feature>
<dbReference type="HOGENOM" id="CLU_049247_0_0_1"/>
<feature type="region of interest" description="Disordered" evidence="1">
    <location>
        <begin position="214"/>
        <end position="244"/>
    </location>
</feature>
<feature type="compositionally biased region" description="Low complexity" evidence="1">
    <location>
        <begin position="121"/>
        <end position="134"/>
    </location>
</feature>
<feature type="compositionally biased region" description="Polar residues" evidence="1">
    <location>
        <begin position="224"/>
        <end position="237"/>
    </location>
</feature>
<dbReference type="PANTHER" id="PTHR33623:SF4">
    <property type="entry name" value="DUF4378 DOMAIN-CONTAINING PROTEIN"/>
    <property type="match status" value="1"/>
</dbReference>
<reference evidence="2 3" key="1">
    <citation type="journal article" date="2010" name="Nature">
        <title>Genome sequencing and analysis of the model grass Brachypodium distachyon.</title>
        <authorList>
            <consortium name="International Brachypodium Initiative"/>
        </authorList>
    </citation>
    <scope>NUCLEOTIDE SEQUENCE [LARGE SCALE GENOMIC DNA]</scope>
    <source>
        <strain evidence="2">Bd21</strain>
        <strain evidence="3">cv. Bd21</strain>
    </source>
</reference>
<evidence type="ECO:0000313" key="4">
    <source>
        <dbReference type="Proteomes" id="UP000008810"/>
    </source>
</evidence>
<organism evidence="3">
    <name type="scientific">Brachypodium distachyon</name>
    <name type="common">Purple false brome</name>
    <name type="synonym">Trachynia distachya</name>
    <dbReference type="NCBI Taxonomy" id="15368"/>
    <lineage>
        <taxon>Eukaryota</taxon>
        <taxon>Viridiplantae</taxon>
        <taxon>Streptophyta</taxon>
        <taxon>Embryophyta</taxon>
        <taxon>Tracheophyta</taxon>
        <taxon>Spermatophyta</taxon>
        <taxon>Magnoliopsida</taxon>
        <taxon>Liliopsida</taxon>
        <taxon>Poales</taxon>
        <taxon>Poaceae</taxon>
        <taxon>BOP clade</taxon>
        <taxon>Pooideae</taxon>
        <taxon>Stipodae</taxon>
        <taxon>Brachypodieae</taxon>
        <taxon>Brachypodium</taxon>
    </lineage>
</organism>